<evidence type="ECO:0008006" key="3">
    <source>
        <dbReference type="Google" id="ProtNLM"/>
    </source>
</evidence>
<gene>
    <name evidence="1" type="ORF">GCM10023338_15240</name>
</gene>
<dbReference type="Gene3D" id="3.40.30.10">
    <property type="entry name" value="Glutaredoxin"/>
    <property type="match status" value="1"/>
</dbReference>
<evidence type="ECO:0000313" key="1">
    <source>
        <dbReference type="EMBL" id="GAA5100497.1"/>
    </source>
</evidence>
<comment type="caution">
    <text evidence="1">The sequence shown here is derived from an EMBL/GenBank/DDBJ whole genome shotgun (WGS) entry which is preliminary data.</text>
</comment>
<dbReference type="Proteomes" id="UP001500631">
    <property type="component" value="Unassembled WGS sequence"/>
</dbReference>
<sequence>MISSVITVTNGITLKNITDNEPSIILFTRNQCVSSKKMLHMLDEFSKKHPHIACVQIDMSPNSVGKAIAHRFNIIVAPSFVVFQQKKETNRGCGYTQFLNYMTGEI</sequence>
<dbReference type="CDD" id="cd02947">
    <property type="entry name" value="TRX_family"/>
    <property type="match status" value="1"/>
</dbReference>
<dbReference type="RefSeq" id="WP_077925606.1">
    <property type="nucleotide sequence ID" value="NZ_BAABKE010000004.1"/>
</dbReference>
<dbReference type="SUPFAM" id="SSF52833">
    <property type="entry name" value="Thioredoxin-like"/>
    <property type="match status" value="1"/>
</dbReference>
<organism evidence="1 2">
    <name type="scientific">Wohlfahrtiimonas larvae</name>
    <dbReference type="NCBI Taxonomy" id="1157986"/>
    <lineage>
        <taxon>Bacteria</taxon>
        <taxon>Pseudomonadati</taxon>
        <taxon>Pseudomonadota</taxon>
        <taxon>Gammaproteobacteria</taxon>
        <taxon>Cardiobacteriales</taxon>
        <taxon>Ignatzschineriaceae</taxon>
        <taxon>Wohlfahrtiimonas</taxon>
    </lineage>
</organism>
<protein>
    <recommendedName>
        <fullName evidence="3">Thioredoxin domain-containing protein</fullName>
    </recommendedName>
</protein>
<name>A0ABP9MS52_9GAMM</name>
<reference evidence="2" key="1">
    <citation type="journal article" date="2019" name="Int. J. Syst. Evol. Microbiol.">
        <title>The Global Catalogue of Microorganisms (GCM) 10K type strain sequencing project: providing services to taxonomists for standard genome sequencing and annotation.</title>
        <authorList>
            <consortium name="The Broad Institute Genomics Platform"/>
            <consortium name="The Broad Institute Genome Sequencing Center for Infectious Disease"/>
            <person name="Wu L."/>
            <person name="Ma J."/>
        </authorList>
    </citation>
    <scope>NUCLEOTIDE SEQUENCE [LARGE SCALE GENOMIC DNA]</scope>
    <source>
        <strain evidence="2">JCM 18424</strain>
    </source>
</reference>
<accession>A0ABP9MS52</accession>
<dbReference type="InterPro" id="IPR036249">
    <property type="entry name" value="Thioredoxin-like_sf"/>
</dbReference>
<evidence type="ECO:0000313" key="2">
    <source>
        <dbReference type="Proteomes" id="UP001500631"/>
    </source>
</evidence>
<proteinExistence type="predicted"/>
<dbReference type="EMBL" id="BAABKE010000004">
    <property type="protein sequence ID" value="GAA5100497.1"/>
    <property type="molecule type" value="Genomic_DNA"/>
</dbReference>
<keyword evidence="2" id="KW-1185">Reference proteome</keyword>